<dbReference type="GO" id="GO:0004497">
    <property type="term" value="F:monooxygenase activity"/>
    <property type="evidence" value="ECO:0007669"/>
    <property type="project" value="UniProtKB-KW"/>
</dbReference>
<keyword evidence="3 6" id="KW-0349">Heme</keyword>
<gene>
    <name evidence="8" type="ORF">NECHADRAFT_52508</name>
</gene>
<dbReference type="InterPro" id="IPR001128">
    <property type="entry name" value="Cyt_P450"/>
</dbReference>
<dbReference type="GO" id="GO:0005506">
    <property type="term" value="F:iron ion binding"/>
    <property type="evidence" value="ECO:0007669"/>
    <property type="project" value="InterPro"/>
</dbReference>
<comment type="cofactor">
    <cofactor evidence="1 6">
        <name>heme</name>
        <dbReference type="ChEBI" id="CHEBI:30413"/>
    </cofactor>
</comment>
<accession>C7ZI54</accession>
<organism evidence="8 9">
    <name type="scientific">Fusarium vanettenii (strain ATCC MYA-4622 / CBS 123669 / FGSC 9596 / NRRL 45880 / 77-13-4)</name>
    <name type="common">Fusarium solani subsp. pisi</name>
    <dbReference type="NCBI Taxonomy" id="660122"/>
    <lineage>
        <taxon>Eukaryota</taxon>
        <taxon>Fungi</taxon>
        <taxon>Dikarya</taxon>
        <taxon>Ascomycota</taxon>
        <taxon>Pezizomycotina</taxon>
        <taxon>Sordariomycetes</taxon>
        <taxon>Hypocreomycetidae</taxon>
        <taxon>Hypocreales</taxon>
        <taxon>Nectriaceae</taxon>
        <taxon>Fusarium</taxon>
        <taxon>Fusarium solani species complex</taxon>
        <taxon>Fusarium vanettenii</taxon>
    </lineage>
</organism>
<dbReference type="KEGG" id="nhe:NECHADRAFT_52508"/>
<evidence type="ECO:0000256" key="1">
    <source>
        <dbReference type="ARBA" id="ARBA00001971"/>
    </source>
</evidence>
<evidence type="ECO:0000256" key="7">
    <source>
        <dbReference type="RuleBase" id="RU000461"/>
    </source>
</evidence>
<dbReference type="PRINTS" id="PR00463">
    <property type="entry name" value="EP450I"/>
</dbReference>
<evidence type="ECO:0000313" key="8">
    <source>
        <dbReference type="EMBL" id="EEU36316.1"/>
    </source>
</evidence>
<dbReference type="InParanoid" id="C7ZI54"/>
<evidence type="ECO:0000256" key="3">
    <source>
        <dbReference type="ARBA" id="ARBA00022617"/>
    </source>
</evidence>
<dbReference type="PRINTS" id="PR00385">
    <property type="entry name" value="P450"/>
</dbReference>
<dbReference type="VEuPathDB" id="FungiDB:NECHADRAFT_52508"/>
<keyword evidence="7" id="KW-0503">Monooxygenase</keyword>
<dbReference type="GO" id="GO:0016705">
    <property type="term" value="F:oxidoreductase activity, acting on paired donors, with incorporation or reduction of molecular oxygen"/>
    <property type="evidence" value="ECO:0007669"/>
    <property type="project" value="InterPro"/>
</dbReference>
<sequence length="523" mass="59687">MADFLNTFQLQLQRFQLEKWEAPKLWELTGYIFLGFLILLAFDAIRSALRPGLRGLPGPAFARWTRLYRFFLFADGDGPRKLLRLHKTYGPIVRVGPNHVYISDPKALPIVYPYSGRYAKVGFDFYKAMAGRYEGKTLDNLFTQQDSEAHKRLKVPVSQKFSASALRALEPMFHDCIDVFFDAMDDLAGQKIDLSTWLQWFTFDAIAQLTFQRRFGFMEERKDVRNLIPATEGVVTYGALVGLIPELHRLLLGNDVTTAILGWLMPSANAIGYIFQITGEEMKRYDVEGGKDRADLLAWLKGEMNKGNTDLGPRELFTHISSNLLAGSDTTAVALRAVFYHLIKNPNKYLKLQQEIDDAQAKGQLSEYIAFEESQKLEYFQAVVKEAMRLNPSIVLPFERVVPPTGDTICGVNLPGGTIVAMDTVVVHRDKATFGDDVESFRPERWIDSDPEQIKAMERAFFTFGYGTRTCMGKNIALMEIGKVVPQTLRRYTLEWASDEPEWRVTSYWFGKQEGVIVKFRRR</sequence>
<dbReference type="GO" id="GO:0020037">
    <property type="term" value="F:heme binding"/>
    <property type="evidence" value="ECO:0007669"/>
    <property type="project" value="InterPro"/>
</dbReference>
<keyword evidence="9" id="KW-1185">Reference proteome</keyword>
<keyword evidence="4 6" id="KW-0479">Metal-binding</keyword>
<dbReference type="eggNOG" id="KOG0159">
    <property type="taxonomic scope" value="Eukaryota"/>
</dbReference>
<dbReference type="InterPro" id="IPR002401">
    <property type="entry name" value="Cyt_P450_E_grp-I"/>
</dbReference>
<dbReference type="OMA" id="TFWFAKQ"/>
<dbReference type="Pfam" id="PF00067">
    <property type="entry name" value="p450"/>
    <property type="match status" value="1"/>
</dbReference>
<evidence type="ECO:0000256" key="6">
    <source>
        <dbReference type="PIRSR" id="PIRSR602401-1"/>
    </source>
</evidence>
<dbReference type="PROSITE" id="PS00086">
    <property type="entry name" value="CYTOCHROME_P450"/>
    <property type="match status" value="1"/>
</dbReference>
<dbReference type="RefSeq" id="XP_003042029.1">
    <property type="nucleotide sequence ID" value="XM_003041983.1"/>
</dbReference>
<name>C7ZI54_FUSV7</name>
<dbReference type="PANTHER" id="PTHR24305">
    <property type="entry name" value="CYTOCHROME P450"/>
    <property type="match status" value="1"/>
</dbReference>
<dbReference type="EMBL" id="GG698929">
    <property type="protein sequence ID" value="EEU36316.1"/>
    <property type="molecule type" value="Genomic_DNA"/>
</dbReference>
<keyword evidence="5 6" id="KW-0408">Iron</keyword>
<evidence type="ECO:0000313" key="9">
    <source>
        <dbReference type="Proteomes" id="UP000005206"/>
    </source>
</evidence>
<dbReference type="Gene3D" id="1.10.630.10">
    <property type="entry name" value="Cytochrome P450"/>
    <property type="match status" value="1"/>
</dbReference>
<dbReference type="SUPFAM" id="SSF48264">
    <property type="entry name" value="Cytochrome P450"/>
    <property type="match status" value="1"/>
</dbReference>
<evidence type="ECO:0000256" key="2">
    <source>
        <dbReference type="ARBA" id="ARBA00010617"/>
    </source>
</evidence>
<dbReference type="Proteomes" id="UP000005206">
    <property type="component" value="Chromosome 11"/>
</dbReference>
<dbReference type="InterPro" id="IPR036396">
    <property type="entry name" value="Cyt_P450_sf"/>
</dbReference>
<proteinExistence type="inferred from homology"/>
<comment type="similarity">
    <text evidence="2 7">Belongs to the cytochrome P450 family.</text>
</comment>
<keyword evidence="7" id="KW-0560">Oxidoreductase</keyword>
<evidence type="ECO:0008006" key="10">
    <source>
        <dbReference type="Google" id="ProtNLM"/>
    </source>
</evidence>
<dbReference type="InterPro" id="IPR050121">
    <property type="entry name" value="Cytochrome_P450_monoxygenase"/>
</dbReference>
<dbReference type="AlphaFoldDB" id="C7ZI54"/>
<protein>
    <recommendedName>
        <fullName evidence="10">Cytochrome P450</fullName>
    </recommendedName>
</protein>
<evidence type="ECO:0000256" key="4">
    <source>
        <dbReference type="ARBA" id="ARBA00022723"/>
    </source>
</evidence>
<dbReference type="OrthoDB" id="3934656at2759"/>
<reference evidence="8 9" key="1">
    <citation type="journal article" date="2009" name="PLoS Genet.">
        <title>The genome of Nectria haematococca: contribution of supernumerary chromosomes to gene expansion.</title>
        <authorList>
            <person name="Coleman J.J."/>
            <person name="Rounsley S.D."/>
            <person name="Rodriguez-Carres M."/>
            <person name="Kuo A."/>
            <person name="Wasmann C.C."/>
            <person name="Grimwood J."/>
            <person name="Schmutz J."/>
            <person name="Taga M."/>
            <person name="White G.J."/>
            <person name="Zhou S."/>
            <person name="Schwartz D.C."/>
            <person name="Freitag M."/>
            <person name="Ma L.J."/>
            <person name="Danchin E.G."/>
            <person name="Henrissat B."/>
            <person name="Coutinho P.M."/>
            <person name="Nelson D.R."/>
            <person name="Straney D."/>
            <person name="Napoli C.A."/>
            <person name="Barker B.M."/>
            <person name="Gribskov M."/>
            <person name="Rep M."/>
            <person name="Kroken S."/>
            <person name="Molnar I."/>
            <person name="Rensing C."/>
            <person name="Kennell J.C."/>
            <person name="Zamora J."/>
            <person name="Farman M.L."/>
            <person name="Selker E.U."/>
            <person name="Salamov A."/>
            <person name="Shapiro H."/>
            <person name="Pangilinan J."/>
            <person name="Lindquist E."/>
            <person name="Lamers C."/>
            <person name="Grigoriev I.V."/>
            <person name="Geiser D.M."/>
            <person name="Covert S.F."/>
            <person name="Temporini E."/>
            <person name="Vanetten H.D."/>
        </authorList>
    </citation>
    <scope>NUCLEOTIDE SEQUENCE [LARGE SCALE GENOMIC DNA]</scope>
    <source>
        <strain evidence="9">ATCC MYA-4622 / CBS 123669 / FGSC 9596 / NRRL 45880 / 77-13-4</strain>
    </source>
</reference>
<feature type="binding site" description="axial binding residue" evidence="6">
    <location>
        <position position="471"/>
    </location>
    <ligand>
        <name>heme</name>
        <dbReference type="ChEBI" id="CHEBI:30413"/>
    </ligand>
    <ligandPart>
        <name>Fe</name>
        <dbReference type="ChEBI" id="CHEBI:18248"/>
    </ligandPart>
</feature>
<dbReference type="GeneID" id="9674433"/>
<dbReference type="CDD" id="cd11060">
    <property type="entry name" value="CYP57A1-like"/>
    <property type="match status" value="1"/>
</dbReference>
<dbReference type="PANTHER" id="PTHR24305:SF232">
    <property type="entry name" value="P450, PUTATIVE (EUROFUNG)-RELATED"/>
    <property type="match status" value="1"/>
</dbReference>
<dbReference type="InterPro" id="IPR017972">
    <property type="entry name" value="Cyt_P450_CS"/>
</dbReference>
<dbReference type="STRING" id="660122.C7ZI54"/>
<evidence type="ECO:0000256" key="5">
    <source>
        <dbReference type="ARBA" id="ARBA00023004"/>
    </source>
</evidence>
<dbReference type="HOGENOM" id="CLU_001570_14_0_1"/>